<comment type="caution">
    <text evidence="1">The sequence shown here is derived from an EMBL/GenBank/DDBJ whole genome shotgun (WGS) entry which is preliminary data.</text>
</comment>
<dbReference type="AlphaFoldDB" id="A0AAD5XW86"/>
<sequence length="145" mass="17343">MLKRMTSQEFQKVLKNKPELKLLVAKKAQSIPELKTAFNNYNQYLKKFRTEKKFVNVDIRNDLQHRKLKIELDSLFLKYGFFDSRITVGSRPDVEVVDFHNKQWNDQIKDATSNRKVHKKQISGPSWLENKIRWIFSFIAKKDNK</sequence>
<dbReference type="EMBL" id="JADGJW010000775">
    <property type="protein sequence ID" value="KAJ3212521.1"/>
    <property type="molecule type" value="Genomic_DNA"/>
</dbReference>
<name>A0AAD5XW86_9FUNG</name>
<organism evidence="1 2">
    <name type="scientific">Clydaea vesicula</name>
    <dbReference type="NCBI Taxonomy" id="447962"/>
    <lineage>
        <taxon>Eukaryota</taxon>
        <taxon>Fungi</taxon>
        <taxon>Fungi incertae sedis</taxon>
        <taxon>Chytridiomycota</taxon>
        <taxon>Chytridiomycota incertae sedis</taxon>
        <taxon>Chytridiomycetes</taxon>
        <taxon>Lobulomycetales</taxon>
        <taxon>Lobulomycetaceae</taxon>
        <taxon>Clydaea</taxon>
    </lineage>
</organism>
<keyword evidence="2" id="KW-1185">Reference proteome</keyword>
<proteinExistence type="predicted"/>
<gene>
    <name evidence="1" type="ORF">HK099_007713</name>
</gene>
<evidence type="ECO:0000313" key="1">
    <source>
        <dbReference type="EMBL" id="KAJ3212521.1"/>
    </source>
</evidence>
<protein>
    <submittedName>
        <fullName evidence="1">Uncharacterized protein</fullName>
    </submittedName>
</protein>
<dbReference type="Proteomes" id="UP001211065">
    <property type="component" value="Unassembled WGS sequence"/>
</dbReference>
<reference evidence="1" key="1">
    <citation type="submission" date="2020-05" db="EMBL/GenBank/DDBJ databases">
        <title>Phylogenomic resolution of chytrid fungi.</title>
        <authorList>
            <person name="Stajich J.E."/>
            <person name="Amses K."/>
            <person name="Simmons R."/>
            <person name="Seto K."/>
            <person name="Myers J."/>
            <person name="Bonds A."/>
            <person name="Quandt C.A."/>
            <person name="Barry K."/>
            <person name="Liu P."/>
            <person name="Grigoriev I."/>
            <person name="Longcore J.E."/>
            <person name="James T.Y."/>
        </authorList>
    </citation>
    <scope>NUCLEOTIDE SEQUENCE</scope>
    <source>
        <strain evidence="1">JEL0476</strain>
    </source>
</reference>
<evidence type="ECO:0000313" key="2">
    <source>
        <dbReference type="Proteomes" id="UP001211065"/>
    </source>
</evidence>
<accession>A0AAD5XW86</accession>